<dbReference type="PANTHER" id="PTHR23295:SF6">
    <property type="entry name" value="NEOSIN, ISOFORM A"/>
    <property type="match status" value="1"/>
</dbReference>
<feature type="compositionally biased region" description="Low complexity" evidence="3">
    <location>
        <begin position="200"/>
        <end position="212"/>
    </location>
</feature>
<sequence>MYRTDKQFMKNPATASSRIYIGNLAEGVVPNNLEEKFGSHGKILGLVVQRGFGFIQFENESQAELAIKNEHGTMLFGRKINVRQAIENTRSKANQQKQQQMQQHYLDFQSNKQKPPPLIKEDNGKPHNDIPPLMQPQVPITQKPPVVQQPSETNTPQHPATPQHQAPPPQHQVPPPQHQAPPPQHQAPPPQHQAPPPQHQAPQQHQPLQQGQHMKDDMPIDKRIKRNKGRQGMNKRDFRDDAPPYYEPPPYQSTYQPPPHIERPERNDCEIIVVSKALTEYAEYIEQHLKSLGLIVDLLFPNEDVPIGRVLANISSRGCLYAILIMPQNEEHRSLTLNVLHGVPEEHRNMPADDAFVFITRNFEAYMRGGSTDTQSDKLTLNSRHPENIQVVINLLAENRQIKTSQYDRLIKYLEERRVLQGQFEISEGIDGGVVPHVTKQAELQSRIMSILNKKEEDLPRITEKSGPENAPLLNDPSVQKALDSLLLGDVLKGLTS</sequence>
<keyword evidence="5" id="KW-1185">Reference proteome</keyword>
<accession>A0ABM1M2Y8</accession>
<evidence type="ECO:0000313" key="6">
    <source>
        <dbReference type="RefSeq" id="XP_017768938.1"/>
    </source>
</evidence>
<dbReference type="Proteomes" id="UP000695000">
    <property type="component" value="Unplaced"/>
</dbReference>
<dbReference type="PANTHER" id="PTHR23295">
    <property type="entry name" value="NUCLEAR RECEPTOR COACTIVATOR 5-RELATED"/>
    <property type="match status" value="1"/>
</dbReference>
<dbReference type="GeneID" id="108557062"/>
<evidence type="ECO:0000259" key="4">
    <source>
        <dbReference type="PROSITE" id="PS50102"/>
    </source>
</evidence>
<feature type="compositionally biased region" description="Basic and acidic residues" evidence="3">
    <location>
        <begin position="119"/>
        <end position="128"/>
    </location>
</feature>
<evidence type="ECO:0000256" key="2">
    <source>
        <dbReference type="PROSITE-ProRule" id="PRU00176"/>
    </source>
</evidence>
<evidence type="ECO:0000313" key="5">
    <source>
        <dbReference type="Proteomes" id="UP000695000"/>
    </source>
</evidence>
<reference evidence="6" key="1">
    <citation type="submission" date="2025-08" db="UniProtKB">
        <authorList>
            <consortium name="RefSeq"/>
        </authorList>
    </citation>
    <scope>IDENTIFICATION</scope>
    <source>
        <tissue evidence="6">Whole Larva</tissue>
    </source>
</reference>
<dbReference type="SUPFAM" id="SSF52954">
    <property type="entry name" value="Class II aaRS ABD-related"/>
    <property type="match status" value="1"/>
</dbReference>
<protein>
    <submittedName>
        <fullName evidence="6">PAX-interacting protein 1</fullName>
    </submittedName>
</protein>
<proteinExistence type="predicted"/>
<name>A0ABM1M2Y8_NICVS</name>
<feature type="domain" description="RRM" evidence="4">
    <location>
        <begin position="17"/>
        <end position="87"/>
    </location>
</feature>
<dbReference type="InterPro" id="IPR052600">
    <property type="entry name" value="Nuc_rcpt_coact/corep"/>
</dbReference>
<evidence type="ECO:0000256" key="3">
    <source>
        <dbReference type="SAM" id="MobiDB-lite"/>
    </source>
</evidence>
<dbReference type="InterPro" id="IPR000504">
    <property type="entry name" value="RRM_dom"/>
</dbReference>
<gene>
    <name evidence="6" type="primary">LOC108557062</name>
</gene>
<dbReference type="InterPro" id="IPR035979">
    <property type="entry name" value="RBD_domain_sf"/>
</dbReference>
<feature type="compositionally biased region" description="Pro residues" evidence="3">
    <location>
        <begin position="165"/>
        <end position="199"/>
    </location>
</feature>
<keyword evidence="1 2" id="KW-0694">RNA-binding</keyword>
<dbReference type="Gene3D" id="3.30.70.330">
    <property type="match status" value="1"/>
</dbReference>
<dbReference type="RefSeq" id="XP_017768938.1">
    <property type="nucleotide sequence ID" value="XM_017913449.1"/>
</dbReference>
<dbReference type="SMART" id="SM00360">
    <property type="entry name" value="RRM"/>
    <property type="match status" value="1"/>
</dbReference>
<evidence type="ECO:0000256" key="1">
    <source>
        <dbReference type="ARBA" id="ARBA00022884"/>
    </source>
</evidence>
<feature type="region of interest" description="Disordered" evidence="3">
    <location>
        <begin position="110"/>
        <end position="246"/>
    </location>
</feature>
<dbReference type="PROSITE" id="PS50102">
    <property type="entry name" value="RRM"/>
    <property type="match status" value="1"/>
</dbReference>
<feature type="compositionally biased region" description="Basic and acidic residues" evidence="3">
    <location>
        <begin position="213"/>
        <end position="222"/>
    </location>
</feature>
<organism evidence="5 6">
    <name type="scientific">Nicrophorus vespilloides</name>
    <name type="common">Boreal carrion beetle</name>
    <dbReference type="NCBI Taxonomy" id="110193"/>
    <lineage>
        <taxon>Eukaryota</taxon>
        <taxon>Metazoa</taxon>
        <taxon>Ecdysozoa</taxon>
        <taxon>Arthropoda</taxon>
        <taxon>Hexapoda</taxon>
        <taxon>Insecta</taxon>
        <taxon>Pterygota</taxon>
        <taxon>Neoptera</taxon>
        <taxon>Endopterygota</taxon>
        <taxon>Coleoptera</taxon>
        <taxon>Polyphaga</taxon>
        <taxon>Staphyliniformia</taxon>
        <taxon>Silphidae</taxon>
        <taxon>Nicrophorinae</taxon>
        <taxon>Nicrophorus</taxon>
    </lineage>
</organism>
<dbReference type="InterPro" id="IPR036621">
    <property type="entry name" value="Anticodon-bd_dom_sf"/>
</dbReference>
<dbReference type="Gene3D" id="3.40.50.800">
    <property type="entry name" value="Anticodon-binding domain"/>
    <property type="match status" value="1"/>
</dbReference>
<dbReference type="InterPro" id="IPR012677">
    <property type="entry name" value="Nucleotide-bd_a/b_plait_sf"/>
</dbReference>
<dbReference type="Pfam" id="PF00076">
    <property type="entry name" value="RRM_1"/>
    <property type="match status" value="1"/>
</dbReference>
<dbReference type="SUPFAM" id="SSF54928">
    <property type="entry name" value="RNA-binding domain, RBD"/>
    <property type="match status" value="1"/>
</dbReference>